<comment type="caution">
    <text evidence="1">The sequence shown here is derived from an EMBL/GenBank/DDBJ whole genome shotgun (WGS) entry which is preliminary data.</text>
</comment>
<dbReference type="EMBL" id="MQVS01000003">
    <property type="protein sequence ID" value="OKL52150.1"/>
    <property type="molecule type" value="Genomic_DNA"/>
</dbReference>
<dbReference type="Gene3D" id="2.130.10.10">
    <property type="entry name" value="YVTN repeat-like/Quinoprotein amine dehydrogenase"/>
    <property type="match status" value="2"/>
</dbReference>
<accession>A0A1Q5PXN8</accession>
<dbReference type="AlphaFoldDB" id="A0A1Q5PXN8"/>
<organism evidence="1 2">
    <name type="scientific">Buchananella hordeovulneris</name>
    <dbReference type="NCBI Taxonomy" id="52770"/>
    <lineage>
        <taxon>Bacteria</taxon>
        <taxon>Bacillati</taxon>
        <taxon>Actinomycetota</taxon>
        <taxon>Actinomycetes</taxon>
        <taxon>Actinomycetales</taxon>
        <taxon>Actinomycetaceae</taxon>
        <taxon>Buchananella</taxon>
    </lineage>
</organism>
<evidence type="ECO:0000313" key="1">
    <source>
        <dbReference type="EMBL" id="OKL52150.1"/>
    </source>
</evidence>
<dbReference type="OrthoDB" id="3635325at2"/>
<proteinExistence type="predicted"/>
<dbReference type="SUPFAM" id="SSF69322">
    <property type="entry name" value="Tricorn protease domain 2"/>
    <property type="match status" value="1"/>
</dbReference>
<dbReference type="STRING" id="52770.BSZ40_04410"/>
<reference evidence="2" key="1">
    <citation type="submission" date="2016-12" db="EMBL/GenBank/DDBJ databases">
        <authorList>
            <person name="Meng X."/>
        </authorList>
    </citation>
    <scope>NUCLEOTIDE SEQUENCE [LARGE SCALE GENOMIC DNA]</scope>
    <source>
        <strain evidence="2">DSM 20732</strain>
    </source>
</reference>
<protein>
    <recommendedName>
        <fullName evidence="3">WD40 repeat domain-containing protein</fullName>
    </recommendedName>
</protein>
<dbReference type="RefSeq" id="WP_073823672.1">
    <property type="nucleotide sequence ID" value="NZ_MQVS01000003.1"/>
</dbReference>
<name>A0A1Q5PXN8_9ACTO</name>
<evidence type="ECO:0008006" key="3">
    <source>
        <dbReference type="Google" id="ProtNLM"/>
    </source>
</evidence>
<dbReference type="InParanoid" id="A0A1Q5PXN8"/>
<sequence>MSELTFARLLTSGAFPEAQNATRAWQGRDAVAVAGSWSGQHEGRETGTGGEALYLYRRADLALAGERVLPDTVNAVAFHPHAPVAVVGYGGYDGGTFFTGGALWWNWQTGQARPLLRDDREVVDVSFSADGSQLHLTCSPPDDEAHPFLHTTYLLPLPSPSPVELAQLTVLATFPPPPLPQAAYQAQQRAELADLAALATAHGADFAPAPMVWDLLFLPDGRLVSAHERATVRLWQVEEGSCQQWQLEAGNRCVQLFATGPRELVVVVETNRWHAPDNALTTFFRLDLADGASRLLARQAHLLSQAADGTFLARQVLDGQARYRPADLLLTDQLQVAKKLRLGSYDMLNHYLRLDGAPHHYCLLGASPPTRHKSLWRLQPTTGEREHFAPLDGPAEQWLNTAAVYHPDRLVVAGAILHQQTTSYCLQAFTPTGQVAWRHHLPTRIVAATRGPGGRLVTATRDGQLAVWRLADGQQRSTQAVLPTPTTAQPLSLTSNDTHLAVGLSDGRIAVYRWAAA</sequence>
<keyword evidence="2" id="KW-1185">Reference proteome</keyword>
<dbReference type="InterPro" id="IPR015943">
    <property type="entry name" value="WD40/YVTN_repeat-like_dom_sf"/>
</dbReference>
<dbReference type="Proteomes" id="UP000185612">
    <property type="component" value="Unassembled WGS sequence"/>
</dbReference>
<evidence type="ECO:0000313" key="2">
    <source>
        <dbReference type="Proteomes" id="UP000185612"/>
    </source>
</evidence>
<gene>
    <name evidence="1" type="ORF">BSZ40_04410</name>
</gene>